<evidence type="ECO:0000256" key="10">
    <source>
        <dbReference type="ARBA" id="ARBA00069981"/>
    </source>
</evidence>
<dbReference type="InterPro" id="IPR023214">
    <property type="entry name" value="HAD_sf"/>
</dbReference>
<dbReference type="InterPro" id="IPR010036">
    <property type="entry name" value="MDP_1_eu_arc"/>
</dbReference>
<dbReference type="Proteomes" id="UP000281406">
    <property type="component" value="Unassembled WGS sequence"/>
</dbReference>
<evidence type="ECO:0000256" key="8">
    <source>
        <dbReference type="ARBA" id="ARBA00051722"/>
    </source>
</evidence>
<dbReference type="OrthoDB" id="2865258at2759"/>
<evidence type="ECO:0000313" key="12">
    <source>
        <dbReference type="Proteomes" id="UP000281406"/>
    </source>
</evidence>
<dbReference type="SUPFAM" id="SSF56784">
    <property type="entry name" value="HAD-like"/>
    <property type="match status" value="1"/>
</dbReference>
<dbReference type="NCBIfam" id="TIGR01685">
    <property type="entry name" value="MDP-1"/>
    <property type="match status" value="1"/>
</dbReference>
<evidence type="ECO:0000313" key="11">
    <source>
        <dbReference type="EMBL" id="ROL52107.1"/>
    </source>
</evidence>
<sequence length="280" mass="31407">MNEGEEVWFPKRTVIQSCTCWVNSSVMPGGGAGEPSVDGSILFHRKETDLPCSGSRQESPIPCDRLRPQRLLRSLTDCRQPPLHFPGGWQRIRPSPGISLQPAASSIHGSRLCSAVLDGTEDSPQRRGLYDNYTLWPFWVDTHVDPPFHIDDSGTVRDSRRAKVSIYHDTEKILSSLHSQGFKIGIASRTSETEGANQLLSLYKLNQYISFKEIYPGSKVAHFKRLKADSGVQFSDMMFFDDEDRNIVEVGKLGVHCVLVRNAITSDLVNKSLEQFSKKQ</sequence>
<comment type="catalytic activity">
    <reaction evidence="8">
        <text>O-phospho-L-tyrosyl-[protein] + H2O = L-tyrosyl-[protein] + phosphate</text>
        <dbReference type="Rhea" id="RHEA:10684"/>
        <dbReference type="Rhea" id="RHEA-COMP:10136"/>
        <dbReference type="Rhea" id="RHEA-COMP:20101"/>
        <dbReference type="ChEBI" id="CHEBI:15377"/>
        <dbReference type="ChEBI" id="CHEBI:43474"/>
        <dbReference type="ChEBI" id="CHEBI:46858"/>
        <dbReference type="ChEBI" id="CHEBI:61978"/>
        <dbReference type="EC" id="3.1.3.48"/>
    </reaction>
</comment>
<dbReference type="FunFam" id="3.40.50.1000:FF:000127">
    <property type="entry name" value="Magnesium-dependent phosphatase 1"/>
    <property type="match status" value="1"/>
</dbReference>
<comment type="cofactor">
    <cofactor evidence="1">
        <name>Mg(2+)</name>
        <dbReference type="ChEBI" id="CHEBI:18420"/>
    </cofactor>
</comment>
<dbReference type="GO" id="GO:0046872">
    <property type="term" value="F:metal ion binding"/>
    <property type="evidence" value="ECO:0007669"/>
    <property type="project" value="UniProtKB-KW"/>
</dbReference>
<comment type="caution">
    <text evidence="11">The sequence shown here is derived from an EMBL/GenBank/DDBJ whole genome shotgun (WGS) entry which is preliminary data.</text>
</comment>
<name>A0A3N0Z0M2_ANAGA</name>
<reference evidence="11 12" key="1">
    <citation type="submission" date="2018-10" db="EMBL/GenBank/DDBJ databases">
        <title>Genome assembly for a Yunnan-Guizhou Plateau 3E fish, Anabarilius grahami (Regan), and its evolutionary and genetic applications.</title>
        <authorList>
            <person name="Jiang W."/>
        </authorList>
    </citation>
    <scope>NUCLEOTIDE SEQUENCE [LARGE SCALE GENOMIC DNA]</scope>
    <source>
        <strain evidence="11">AG-KIZ</strain>
        <tissue evidence="11">Muscle</tissue>
    </source>
</reference>
<evidence type="ECO:0000256" key="6">
    <source>
        <dbReference type="ARBA" id="ARBA00022842"/>
    </source>
</evidence>
<dbReference type="GO" id="GO:0004725">
    <property type="term" value="F:protein tyrosine phosphatase activity"/>
    <property type="evidence" value="ECO:0007669"/>
    <property type="project" value="UniProtKB-EC"/>
</dbReference>
<protein>
    <recommendedName>
        <fullName evidence="10">Magnesium-dependent phosphatase 1</fullName>
        <ecNumber evidence="3">3.1.3.48</ecNumber>
    </recommendedName>
</protein>
<dbReference type="PANTHER" id="PTHR17901">
    <property type="entry name" value="MAGNESIUM-DEPENDENT PHOSPHATASE 1 MDP1"/>
    <property type="match status" value="1"/>
</dbReference>
<evidence type="ECO:0000256" key="5">
    <source>
        <dbReference type="ARBA" id="ARBA00022801"/>
    </source>
</evidence>
<dbReference type="PANTHER" id="PTHR17901:SF14">
    <property type="entry name" value="MAGNESIUM-DEPENDENT PHOSPHATASE 1"/>
    <property type="match status" value="1"/>
</dbReference>
<keyword evidence="6" id="KW-0460">Magnesium</keyword>
<dbReference type="Pfam" id="PF12689">
    <property type="entry name" value="Acid_PPase"/>
    <property type="match status" value="1"/>
</dbReference>
<evidence type="ECO:0000256" key="9">
    <source>
        <dbReference type="ARBA" id="ARBA00055318"/>
    </source>
</evidence>
<evidence type="ECO:0000256" key="2">
    <source>
        <dbReference type="ARBA" id="ARBA00007958"/>
    </source>
</evidence>
<evidence type="ECO:0000256" key="4">
    <source>
        <dbReference type="ARBA" id="ARBA00022723"/>
    </source>
</evidence>
<evidence type="ECO:0000256" key="1">
    <source>
        <dbReference type="ARBA" id="ARBA00001946"/>
    </source>
</evidence>
<keyword evidence="5" id="KW-0378">Hydrolase</keyword>
<evidence type="ECO:0000256" key="7">
    <source>
        <dbReference type="ARBA" id="ARBA00022912"/>
    </source>
</evidence>
<dbReference type="EC" id="3.1.3.48" evidence="3"/>
<evidence type="ECO:0000256" key="3">
    <source>
        <dbReference type="ARBA" id="ARBA00013064"/>
    </source>
</evidence>
<keyword evidence="4" id="KW-0479">Metal-binding</keyword>
<proteinExistence type="inferred from homology"/>
<organism evidence="11 12">
    <name type="scientific">Anabarilius grahami</name>
    <name type="common">Kanglang fish</name>
    <name type="synonym">Barilius grahami</name>
    <dbReference type="NCBI Taxonomy" id="495550"/>
    <lineage>
        <taxon>Eukaryota</taxon>
        <taxon>Metazoa</taxon>
        <taxon>Chordata</taxon>
        <taxon>Craniata</taxon>
        <taxon>Vertebrata</taxon>
        <taxon>Euteleostomi</taxon>
        <taxon>Actinopterygii</taxon>
        <taxon>Neopterygii</taxon>
        <taxon>Teleostei</taxon>
        <taxon>Ostariophysi</taxon>
        <taxon>Cypriniformes</taxon>
        <taxon>Xenocyprididae</taxon>
        <taxon>Xenocypridinae</taxon>
        <taxon>Xenocypridinae incertae sedis</taxon>
        <taxon>Anabarilius</taxon>
    </lineage>
</organism>
<dbReference type="Gene3D" id="3.40.50.1000">
    <property type="entry name" value="HAD superfamily/HAD-like"/>
    <property type="match status" value="1"/>
</dbReference>
<gene>
    <name evidence="11" type="ORF">DPX16_5984</name>
</gene>
<dbReference type="EMBL" id="RJVU01017312">
    <property type="protein sequence ID" value="ROL52107.1"/>
    <property type="molecule type" value="Genomic_DNA"/>
</dbReference>
<dbReference type="AlphaFoldDB" id="A0A3N0Z0M2"/>
<comment type="similarity">
    <text evidence="2">Belongs to the HAD-like hydrolase superfamily.</text>
</comment>
<keyword evidence="12" id="KW-1185">Reference proteome</keyword>
<keyword evidence="7" id="KW-0904">Protein phosphatase</keyword>
<accession>A0A3N0Z0M2</accession>
<dbReference type="InterPro" id="IPR036412">
    <property type="entry name" value="HAD-like_sf"/>
</dbReference>
<comment type="function">
    <text evidence="9">Magnesium-dependent phosphatase which may act as a tyrosine phosphatase.</text>
</comment>
<dbReference type="GO" id="GO:0003993">
    <property type="term" value="F:acid phosphatase activity"/>
    <property type="evidence" value="ECO:0007669"/>
    <property type="project" value="TreeGrafter"/>
</dbReference>